<dbReference type="SUPFAM" id="SSF51735">
    <property type="entry name" value="NAD(P)-binding Rossmann-fold domains"/>
    <property type="match status" value="1"/>
</dbReference>
<keyword evidence="2" id="KW-0055">Arginine biosynthesis</keyword>
<comment type="caution">
    <text evidence="8">The sequence shown here is derived from an EMBL/GenBank/DDBJ whole genome shotgun (WGS) entry which is preliminary data.</text>
</comment>
<dbReference type="NCBIfam" id="TIGR01850">
    <property type="entry name" value="argC"/>
    <property type="match status" value="1"/>
</dbReference>
<name>A0A395NPD2_TRIAR</name>
<dbReference type="AlphaFoldDB" id="A0A395NPD2"/>
<dbReference type="InterPro" id="IPR058924">
    <property type="entry name" value="AGPR_dimerisation_dom"/>
</dbReference>
<keyword evidence="3" id="KW-0028">Amino-acid biosynthesis</keyword>
<evidence type="ECO:0000256" key="6">
    <source>
        <dbReference type="PROSITE-ProRule" id="PRU10010"/>
    </source>
</evidence>
<dbReference type="InterPro" id="IPR000534">
    <property type="entry name" value="Semialdehyde_DH_NAD-bd"/>
</dbReference>
<evidence type="ECO:0000256" key="2">
    <source>
        <dbReference type="ARBA" id="ARBA00022571"/>
    </source>
</evidence>
<dbReference type="SUPFAM" id="SSF55347">
    <property type="entry name" value="Glyceraldehyde-3-phosphate dehydrogenase-like, C-terminal domain"/>
    <property type="match status" value="1"/>
</dbReference>
<dbReference type="GO" id="GO:0006526">
    <property type="term" value="P:L-arginine biosynthetic process"/>
    <property type="evidence" value="ECO:0007669"/>
    <property type="project" value="UniProtKB-UniPathway"/>
</dbReference>
<evidence type="ECO:0000313" key="8">
    <source>
        <dbReference type="EMBL" id="RFU77942.1"/>
    </source>
</evidence>
<evidence type="ECO:0000256" key="3">
    <source>
        <dbReference type="ARBA" id="ARBA00022605"/>
    </source>
</evidence>
<evidence type="ECO:0000256" key="4">
    <source>
        <dbReference type="ARBA" id="ARBA00022857"/>
    </source>
</evidence>
<dbReference type="OrthoDB" id="438291at2759"/>
<dbReference type="Pfam" id="PF01118">
    <property type="entry name" value="Semialdhyde_dh"/>
    <property type="match status" value="1"/>
</dbReference>
<dbReference type="PANTHER" id="PTHR32338">
    <property type="entry name" value="N-ACETYL-GAMMA-GLUTAMYL-PHOSPHATE REDUCTASE, CHLOROPLASTIC-RELATED-RELATED"/>
    <property type="match status" value="1"/>
</dbReference>
<dbReference type="Pfam" id="PF22698">
    <property type="entry name" value="Semialdhyde_dhC_1"/>
    <property type="match status" value="1"/>
</dbReference>
<comment type="pathway">
    <text evidence="1">Amino-acid biosynthesis; L-arginine biosynthesis; N(2)-acetyl-L-ornithine from L-glutamate: step 3/4.</text>
</comment>
<accession>A0A395NPD2</accession>
<dbReference type="Proteomes" id="UP000266272">
    <property type="component" value="Unassembled WGS sequence"/>
</dbReference>
<evidence type="ECO:0000313" key="9">
    <source>
        <dbReference type="Proteomes" id="UP000266272"/>
    </source>
</evidence>
<dbReference type="SMART" id="SM00859">
    <property type="entry name" value="Semialdhyde_dh"/>
    <property type="match status" value="1"/>
</dbReference>
<keyword evidence="5" id="KW-0560">Oxidoreductase</keyword>
<dbReference type="UniPathway" id="UPA00068">
    <property type="reaction ID" value="UER00108"/>
</dbReference>
<dbReference type="InterPro" id="IPR023013">
    <property type="entry name" value="AGPR_AS"/>
</dbReference>
<keyword evidence="9" id="KW-1185">Reference proteome</keyword>
<dbReference type="HAMAP" id="MF_00150">
    <property type="entry name" value="ArgC_type1"/>
    <property type="match status" value="1"/>
</dbReference>
<feature type="domain" description="Semialdehyde dehydrogenase NAD-binding" evidence="7">
    <location>
        <begin position="81"/>
        <end position="204"/>
    </location>
</feature>
<dbReference type="GO" id="GO:0070401">
    <property type="term" value="F:NADP+ binding"/>
    <property type="evidence" value="ECO:0007669"/>
    <property type="project" value="InterPro"/>
</dbReference>
<feature type="active site" evidence="6">
    <location>
        <position position="212"/>
    </location>
</feature>
<keyword evidence="4" id="KW-0521">NADP</keyword>
<dbReference type="InterPro" id="IPR036291">
    <property type="entry name" value="NAD(P)-bd_dom_sf"/>
</dbReference>
<dbReference type="InterPro" id="IPR000706">
    <property type="entry name" value="AGPR_type-1"/>
</dbReference>
<protein>
    <submittedName>
        <fullName evidence="8">N-acetyl-gamma-glutamyl-phosphate reductase</fullName>
    </submittedName>
</protein>
<dbReference type="PANTHER" id="PTHR32338:SF10">
    <property type="entry name" value="N-ACETYL-GAMMA-GLUTAMYL-PHOSPHATE REDUCTASE, CHLOROPLASTIC-RELATED"/>
    <property type="match status" value="1"/>
</dbReference>
<sequence>MLSATSRTMRTGACRIVPRAASIVTGRCPNPSPSRSSFDRLYSLNTVNARSLTTTRSLGVAITNPNPPLDKKNSSNDVPARVALIGARGYTGQALIELLDKHPYMDLRHVSSRELAGQELEGYTKRKIIYENLSAEECAQLDVDAYVLALPNGVCKPYVDAIDQAEKGKDKKSVIVDLSADHRFDDSWAYGLAELTKRSKIAQATRISNPGCFATGAQVALAPIVDLIGSTPTVMGISGYSGAGTKKSLKNDVAYLTGGVLPYSLTGHIHEREISHHTTDVAFIPHVSSWFRGIHLSISIPLNKEMNSRDIRNIFQDRYAGEKLIKLVGEPYVKDIQNKHYVEVGGFAVDKSGKRVVICATIDNLNKGASTQCLQNMNLALGFAEYEGIPLD</sequence>
<dbReference type="InterPro" id="IPR050085">
    <property type="entry name" value="AGPR"/>
</dbReference>
<evidence type="ECO:0000259" key="7">
    <source>
        <dbReference type="SMART" id="SM00859"/>
    </source>
</evidence>
<dbReference type="CDD" id="cd23936">
    <property type="entry name" value="AGPR_C_ARG5_6_like"/>
    <property type="match status" value="1"/>
</dbReference>
<evidence type="ECO:0000256" key="5">
    <source>
        <dbReference type="ARBA" id="ARBA00023002"/>
    </source>
</evidence>
<dbReference type="GO" id="GO:0003942">
    <property type="term" value="F:N-acetyl-gamma-glutamyl-phosphate reductase activity"/>
    <property type="evidence" value="ECO:0007669"/>
    <property type="project" value="InterPro"/>
</dbReference>
<dbReference type="Gene3D" id="3.30.360.10">
    <property type="entry name" value="Dihydrodipicolinate Reductase, domain 2"/>
    <property type="match status" value="1"/>
</dbReference>
<reference evidence="8 9" key="1">
    <citation type="journal article" date="2018" name="PLoS Pathog.">
        <title>Evolution of structural diversity of trichothecenes, a family of toxins produced by plant pathogenic and entomopathogenic fungi.</title>
        <authorList>
            <person name="Proctor R.H."/>
            <person name="McCormick S.P."/>
            <person name="Kim H.S."/>
            <person name="Cardoza R.E."/>
            <person name="Stanley A.M."/>
            <person name="Lindo L."/>
            <person name="Kelly A."/>
            <person name="Brown D.W."/>
            <person name="Lee T."/>
            <person name="Vaughan M.M."/>
            <person name="Alexander N.J."/>
            <person name="Busman M."/>
            <person name="Gutierrez S."/>
        </authorList>
    </citation>
    <scope>NUCLEOTIDE SEQUENCE [LARGE SCALE GENOMIC DNA]</scope>
    <source>
        <strain evidence="8 9">IBT 40837</strain>
    </source>
</reference>
<gene>
    <name evidence="8" type="ORF">TARUN_4272</name>
</gene>
<dbReference type="PROSITE" id="PS01224">
    <property type="entry name" value="ARGC"/>
    <property type="match status" value="1"/>
</dbReference>
<proteinExistence type="inferred from homology"/>
<organism evidence="8 9">
    <name type="scientific">Trichoderma arundinaceum</name>
    <dbReference type="NCBI Taxonomy" id="490622"/>
    <lineage>
        <taxon>Eukaryota</taxon>
        <taxon>Fungi</taxon>
        <taxon>Dikarya</taxon>
        <taxon>Ascomycota</taxon>
        <taxon>Pezizomycotina</taxon>
        <taxon>Sordariomycetes</taxon>
        <taxon>Hypocreomycetidae</taxon>
        <taxon>Hypocreales</taxon>
        <taxon>Hypocreaceae</taxon>
        <taxon>Trichoderma</taxon>
    </lineage>
</organism>
<dbReference type="CDD" id="cd24149">
    <property type="entry name" value="AGPR_N_ARG5_6_like"/>
    <property type="match status" value="1"/>
</dbReference>
<evidence type="ECO:0000256" key="1">
    <source>
        <dbReference type="ARBA" id="ARBA00004862"/>
    </source>
</evidence>
<dbReference type="STRING" id="490622.A0A395NPD2"/>
<dbReference type="GO" id="GO:0051287">
    <property type="term" value="F:NAD binding"/>
    <property type="evidence" value="ECO:0007669"/>
    <property type="project" value="InterPro"/>
</dbReference>
<dbReference type="Gene3D" id="3.40.50.720">
    <property type="entry name" value="NAD(P)-binding Rossmann-like Domain"/>
    <property type="match status" value="1"/>
</dbReference>
<dbReference type="EMBL" id="PXOA01000244">
    <property type="protein sequence ID" value="RFU77942.1"/>
    <property type="molecule type" value="Genomic_DNA"/>
</dbReference>